<protein>
    <submittedName>
        <fullName evidence="1">Uncharacterized protein</fullName>
    </submittedName>
</protein>
<dbReference type="PROSITE" id="PS51257">
    <property type="entry name" value="PROKAR_LIPOPROTEIN"/>
    <property type="match status" value="1"/>
</dbReference>
<keyword evidence="2" id="KW-1185">Reference proteome</keyword>
<evidence type="ECO:0000313" key="1">
    <source>
        <dbReference type="EMBL" id="WGV24062.1"/>
    </source>
</evidence>
<dbReference type="EMBL" id="CP124543">
    <property type="protein sequence ID" value="WGV24062.1"/>
    <property type="molecule type" value="Genomic_DNA"/>
</dbReference>
<gene>
    <name evidence="1" type="ORF">QI031_19950</name>
</gene>
<evidence type="ECO:0000313" key="2">
    <source>
        <dbReference type="Proteomes" id="UP001223520"/>
    </source>
</evidence>
<sequence length="246" mass="28371">MVTYWKDLMNNCPIWKQIFIAISIGTFSCSCESSVTKKVEQAKATSEPQPQPNVIYGDLVIKEQSDYLMIPVNLAVQYQKQDKSWEFSRSYERNNSNLHNIIFYHKQDGKSHLLLNRKAIINSFDLLEVKNTGKAPIRVWLYKIINEDTNKDQKVNNEDAVIGYISDLSGKNLQQVTPNNTKIINWVVVPSQNAIFLKVIKDSDNNKKFTAEDKINFIRVNLEKPSMGTEIISDQIEQESKSYIFK</sequence>
<reference evidence="1 2" key="1">
    <citation type="journal article" date="2023" name="Limnol Oceanogr Lett">
        <title>Environmental adaptations by the intertidal Antarctic cyanobacterium Halotia branconii CENA392 as revealed using long-read genome sequencing.</title>
        <authorList>
            <person name="Dextro R.B."/>
            <person name="Delbaje E."/>
            <person name="Freitas P.N.N."/>
            <person name="Geraldes V."/>
            <person name="Pinto E."/>
            <person name="Long P.F."/>
            <person name="Fiore M.F."/>
        </authorList>
    </citation>
    <scope>NUCLEOTIDE SEQUENCE [LARGE SCALE GENOMIC DNA]</scope>
    <source>
        <strain evidence="1 2">CENA392</strain>
    </source>
</reference>
<name>A0AAJ6NP76_9CYAN</name>
<dbReference type="AlphaFoldDB" id="A0AAJ6NP76"/>
<dbReference type="Proteomes" id="UP001223520">
    <property type="component" value="Chromosome"/>
</dbReference>
<accession>A0AAJ6NP76</accession>
<organism evidence="1 2">
    <name type="scientific">Halotia branconii CENA392</name>
    <dbReference type="NCBI Taxonomy" id="1539056"/>
    <lineage>
        <taxon>Bacteria</taxon>
        <taxon>Bacillati</taxon>
        <taxon>Cyanobacteriota</taxon>
        <taxon>Cyanophyceae</taxon>
        <taxon>Nostocales</taxon>
        <taxon>Nodulariaceae</taxon>
        <taxon>Halotia</taxon>
    </lineage>
</organism>
<proteinExistence type="predicted"/>
<dbReference type="RefSeq" id="WP_281481392.1">
    <property type="nucleotide sequence ID" value="NZ_CP124543.1"/>
</dbReference>
<dbReference type="KEGG" id="hbq:QI031_19950"/>